<organism evidence="1 2">
    <name type="scientific">Neophaeococcomyces mojaviensis</name>
    <dbReference type="NCBI Taxonomy" id="3383035"/>
    <lineage>
        <taxon>Eukaryota</taxon>
        <taxon>Fungi</taxon>
        <taxon>Dikarya</taxon>
        <taxon>Ascomycota</taxon>
        <taxon>Pezizomycotina</taxon>
        <taxon>Eurotiomycetes</taxon>
        <taxon>Chaetothyriomycetidae</taxon>
        <taxon>Chaetothyriales</taxon>
        <taxon>Chaetothyriales incertae sedis</taxon>
        <taxon>Neophaeococcomyces</taxon>
    </lineage>
</organism>
<keyword evidence="2" id="KW-1185">Reference proteome</keyword>
<gene>
    <name evidence="1" type="ORF">H2198_002506</name>
</gene>
<protein>
    <submittedName>
        <fullName evidence="1">Uncharacterized protein</fullName>
    </submittedName>
</protein>
<accession>A0ACC3AE35</accession>
<dbReference type="EMBL" id="JAPDRQ010000030">
    <property type="protein sequence ID" value="KAJ9660569.1"/>
    <property type="molecule type" value="Genomic_DNA"/>
</dbReference>
<name>A0ACC3AE35_9EURO</name>
<proteinExistence type="predicted"/>
<reference evidence="1" key="1">
    <citation type="submission" date="2022-10" db="EMBL/GenBank/DDBJ databases">
        <title>Culturing micro-colonial fungi from biological soil crusts in the Mojave desert and describing Neophaeococcomyces mojavensis, and introducing the new genera and species Taxawa tesnikishii.</title>
        <authorList>
            <person name="Kurbessoian T."/>
            <person name="Stajich J.E."/>
        </authorList>
    </citation>
    <scope>NUCLEOTIDE SEQUENCE</scope>
    <source>
        <strain evidence="1">JES_112</strain>
    </source>
</reference>
<evidence type="ECO:0000313" key="1">
    <source>
        <dbReference type="EMBL" id="KAJ9660569.1"/>
    </source>
</evidence>
<dbReference type="Proteomes" id="UP001172386">
    <property type="component" value="Unassembled WGS sequence"/>
</dbReference>
<evidence type="ECO:0000313" key="2">
    <source>
        <dbReference type="Proteomes" id="UP001172386"/>
    </source>
</evidence>
<sequence length="347" mass="37578">MRAVTINGKEAQLVHNRLLPKLRDDYVLVKTHSVALNPTDWKHIAYERAKDGALVGCDFAGVIEEVGPKVTKAWNKGDRICGCAHGANFVNEEDGAFAEFIVAKGDVQLRIPEQLADEKAATVSLGAITVGQGLYQKSLGLNLPTNPTQAGEYVLIYGGGSSTGGLAVQFAKLSGYTVITTCAEQNFARLKSLGADFCFDYTKPGIGHAIRELTENDLRYAWDTISTESSASICADALSTYPGTRYGAINPIDFPRKDVLSSFVVMYTMFGEAFTFGSQNFAASEEDFEFAKMFMALTEDLLTQGRLKTHPEVLGKYGLAGIKKGLDELKAGKIKSAKLVYNIADTP</sequence>
<comment type="caution">
    <text evidence="1">The sequence shown here is derived from an EMBL/GenBank/DDBJ whole genome shotgun (WGS) entry which is preliminary data.</text>
</comment>